<name>A0A060QBQ6_9PROT</name>
<dbReference type="InterPro" id="IPR009056">
    <property type="entry name" value="Cyt_c-like_dom"/>
</dbReference>
<dbReference type="eggNOG" id="COG2010">
    <property type="taxonomic scope" value="Bacteria"/>
</dbReference>
<dbReference type="PROSITE" id="PS51007">
    <property type="entry name" value="CYTC"/>
    <property type="match status" value="1"/>
</dbReference>
<dbReference type="RefSeq" id="WP_023978701.1">
    <property type="nucleotide sequence ID" value="NZ_CBLX010000003.1"/>
</dbReference>
<keyword evidence="2 4" id="KW-0479">Metal-binding</keyword>
<dbReference type="Pfam" id="PF13442">
    <property type="entry name" value="Cytochrome_CBB3"/>
    <property type="match status" value="1"/>
</dbReference>
<feature type="domain" description="Cytochrome c" evidence="6">
    <location>
        <begin position="19"/>
        <end position="111"/>
    </location>
</feature>
<keyword evidence="3 4" id="KW-0408">Iron</keyword>
<proteinExistence type="predicted"/>
<dbReference type="PROSITE" id="PS51257">
    <property type="entry name" value="PROKAR_LIPOPROTEIN"/>
    <property type="match status" value="1"/>
</dbReference>
<accession>A0A060QBQ6</accession>
<keyword evidence="5" id="KW-0732">Signal</keyword>
<dbReference type="InterPro" id="IPR036909">
    <property type="entry name" value="Cyt_c-like_dom_sf"/>
</dbReference>
<evidence type="ECO:0000256" key="1">
    <source>
        <dbReference type="ARBA" id="ARBA00022617"/>
    </source>
</evidence>
<feature type="chain" id="PRO_5001590319" evidence="5">
    <location>
        <begin position="24"/>
        <end position="151"/>
    </location>
</feature>
<evidence type="ECO:0000256" key="3">
    <source>
        <dbReference type="ARBA" id="ARBA00023004"/>
    </source>
</evidence>
<evidence type="ECO:0000313" key="8">
    <source>
        <dbReference type="Proteomes" id="UP000027583"/>
    </source>
</evidence>
<reference evidence="7 8" key="1">
    <citation type="journal article" date="2014" name="Genome Biol. Evol.">
        <title>Acetic acid bacteria genomes reveal functional traits for adaptation to life in insect guts.</title>
        <authorList>
            <person name="Chouaia B."/>
            <person name="Gaiarsa S."/>
            <person name="Crotti E."/>
            <person name="Comandatore F."/>
            <person name="Degli Esposti M."/>
            <person name="Ricci I."/>
            <person name="Alma A."/>
            <person name="Favia G."/>
            <person name="Bandi C."/>
            <person name="Daffonchio D."/>
        </authorList>
    </citation>
    <scope>NUCLEOTIDE SEQUENCE [LARGE SCALE GENOMIC DNA]</scope>
    <source>
        <strain evidence="7 8">SF2.1</strain>
    </source>
</reference>
<gene>
    <name evidence="7" type="ORF">ASAP_0073</name>
</gene>
<dbReference type="GO" id="GO:0009055">
    <property type="term" value="F:electron transfer activity"/>
    <property type="evidence" value="ECO:0007669"/>
    <property type="project" value="InterPro"/>
</dbReference>
<dbReference type="GO" id="GO:0020037">
    <property type="term" value="F:heme binding"/>
    <property type="evidence" value="ECO:0007669"/>
    <property type="project" value="InterPro"/>
</dbReference>
<reference evidence="7 8" key="2">
    <citation type="journal article" date="2014" name="PLoS ONE">
        <title>Evolution of mitochondria reconstructed from the energy metabolism of living bacteria.</title>
        <authorList>
            <person name="Degli Esposti M."/>
            <person name="Chouaia B."/>
            <person name="Comandatore F."/>
            <person name="Crotti E."/>
            <person name="Sassera D."/>
            <person name="Lievens P.M."/>
            <person name="Daffonchio D."/>
            <person name="Bandi C."/>
        </authorList>
    </citation>
    <scope>NUCLEOTIDE SEQUENCE [LARGE SCALE GENOMIC DNA]</scope>
    <source>
        <strain evidence="7 8">SF2.1</strain>
    </source>
</reference>
<comment type="caution">
    <text evidence="7">The sequence shown here is derived from an EMBL/GenBank/DDBJ whole genome shotgun (WGS) entry which is preliminary data.</text>
</comment>
<protein>
    <submittedName>
        <fullName evidence="7">Cytochrome c-552</fullName>
    </submittedName>
</protein>
<evidence type="ECO:0000256" key="2">
    <source>
        <dbReference type="ARBA" id="ARBA00022723"/>
    </source>
</evidence>
<dbReference type="EMBL" id="CBLX010000003">
    <property type="protein sequence ID" value="CDG38118.1"/>
    <property type="molecule type" value="Genomic_DNA"/>
</dbReference>
<dbReference type="GO" id="GO:0046872">
    <property type="term" value="F:metal ion binding"/>
    <property type="evidence" value="ECO:0007669"/>
    <property type="project" value="UniProtKB-KW"/>
</dbReference>
<dbReference type="AlphaFoldDB" id="A0A060QBQ6"/>
<evidence type="ECO:0000256" key="5">
    <source>
        <dbReference type="SAM" id="SignalP"/>
    </source>
</evidence>
<sequence length="151" mass="15985">MRAPLALALLAALALTACGKKSAGQKIYGPNCGICHHGGNGLPGEVPPLVGRLDLIAKTPEGRDYLARVMLNGLDGPIEANGGRYSFSMPSFRRLSDEQLSLILNWLISRGATHPAPQITPDVIAAARKEEIGSNRVHAMRQALSAKGQIP</sequence>
<evidence type="ECO:0000256" key="4">
    <source>
        <dbReference type="PROSITE-ProRule" id="PRU00433"/>
    </source>
</evidence>
<keyword evidence="1 4" id="KW-0349">Heme</keyword>
<dbReference type="SUPFAM" id="SSF46626">
    <property type="entry name" value="Cytochrome c"/>
    <property type="match status" value="1"/>
</dbReference>
<evidence type="ECO:0000259" key="6">
    <source>
        <dbReference type="PROSITE" id="PS51007"/>
    </source>
</evidence>
<dbReference type="Proteomes" id="UP000027583">
    <property type="component" value="Unassembled WGS sequence"/>
</dbReference>
<organism evidence="7 8">
    <name type="scientific">Asaia bogorensis</name>
    <dbReference type="NCBI Taxonomy" id="91915"/>
    <lineage>
        <taxon>Bacteria</taxon>
        <taxon>Pseudomonadati</taxon>
        <taxon>Pseudomonadota</taxon>
        <taxon>Alphaproteobacteria</taxon>
        <taxon>Acetobacterales</taxon>
        <taxon>Acetobacteraceae</taxon>
        <taxon>Asaia</taxon>
    </lineage>
</organism>
<dbReference type="Gene3D" id="1.10.760.10">
    <property type="entry name" value="Cytochrome c-like domain"/>
    <property type="match status" value="1"/>
</dbReference>
<evidence type="ECO:0000313" key="7">
    <source>
        <dbReference type="EMBL" id="CDG38118.1"/>
    </source>
</evidence>
<feature type="signal peptide" evidence="5">
    <location>
        <begin position="1"/>
        <end position="23"/>
    </location>
</feature>